<keyword evidence="2" id="KW-0812">Transmembrane</keyword>
<keyword evidence="4" id="KW-1185">Reference proteome</keyword>
<dbReference type="EMBL" id="AP022570">
    <property type="protein sequence ID" value="BBX53859.1"/>
    <property type="molecule type" value="Genomic_DNA"/>
</dbReference>
<evidence type="ECO:0000313" key="3">
    <source>
        <dbReference type="EMBL" id="BBX53859.1"/>
    </source>
</evidence>
<proteinExistence type="predicted"/>
<dbReference type="AlphaFoldDB" id="A0A6N4VHF6"/>
<name>A0A6N4VHF6_9MYCO</name>
<evidence type="ECO:0000313" key="4">
    <source>
        <dbReference type="Proteomes" id="UP000466785"/>
    </source>
</evidence>
<protein>
    <recommendedName>
        <fullName evidence="5">DoxX family membrane protein</fullName>
    </recommendedName>
</protein>
<gene>
    <name evidence="3" type="ORF">MPOR_48850</name>
</gene>
<feature type="transmembrane region" description="Helical" evidence="2">
    <location>
        <begin position="145"/>
        <end position="164"/>
    </location>
</feature>
<feature type="region of interest" description="Disordered" evidence="1">
    <location>
        <begin position="1"/>
        <end position="39"/>
    </location>
</feature>
<evidence type="ECO:0000256" key="2">
    <source>
        <dbReference type="SAM" id="Phobius"/>
    </source>
</evidence>
<feature type="transmembrane region" description="Helical" evidence="2">
    <location>
        <begin position="110"/>
        <end position="130"/>
    </location>
</feature>
<reference evidence="3 4" key="1">
    <citation type="journal article" date="2019" name="Emerg. Microbes Infect.">
        <title>Comprehensive subspecies identification of 175 nontuberculous mycobacteria species based on 7547 genomic profiles.</title>
        <authorList>
            <person name="Matsumoto Y."/>
            <person name="Kinjo T."/>
            <person name="Motooka D."/>
            <person name="Nabeya D."/>
            <person name="Jung N."/>
            <person name="Uechi K."/>
            <person name="Horii T."/>
            <person name="Iida T."/>
            <person name="Fujita J."/>
            <person name="Nakamura S."/>
        </authorList>
    </citation>
    <scope>NUCLEOTIDE SEQUENCE [LARGE SCALE GENOMIC DNA]</scope>
    <source>
        <strain evidence="3 4">JCM 12603</strain>
    </source>
</reference>
<feature type="transmembrane region" description="Helical" evidence="2">
    <location>
        <begin position="46"/>
        <end position="65"/>
    </location>
</feature>
<dbReference type="KEGG" id="mpof:MPOR_48850"/>
<keyword evidence="2" id="KW-0472">Membrane</keyword>
<dbReference type="PANTHER" id="PTHR36974">
    <property type="entry name" value="MEMBRANE PROTEIN-RELATED"/>
    <property type="match status" value="1"/>
</dbReference>
<evidence type="ECO:0000256" key="1">
    <source>
        <dbReference type="SAM" id="MobiDB-lite"/>
    </source>
</evidence>
<dbReference type="PANTHER" id="PTHR36974:SF1">
    <property type="entry name" value="DOXX FAMILY MEMBRANE PROTEIN"/>
    <property type="match status" value="1"/>
</dbReference>
<accession>A0A6N4VHF6</accession>
<sequence>MTPPDLPTQPHRDQPAATSAEPLPTADTASPAPVLPAPPTTPARAVGRWALAGVLVFAGLSHLFWGRETFRAQVPKSVPMDEDGVVMASGGVEITLGAGLALLRRDRVLVGRLIAAFFVAVFPGNLAQYVNKRDGFGLGTDRKRFIRLLFQPVLVAWALWSTGVPRR</sequence>
<dbReference type="RefSeq" id="WP_235682365.1">
    <property type="nucleotide sequence ID" value="NZ_AP022570.1"/>
</dbReference>
<keyword evidence="2" id="KW-1133">Transmembrane helix</keyword>
<evidence type="ECO:0008006" key="5">
    <source>
        <dbReference type="Google" id="ProtNLM"/>
    </source>
</evidence>
<organism evidence="3 4">
    <name type="scientific">Mycolicibacterium poriferae</name>
    <dbReference type="NCBI Taxonomy" id="39694"/>
    <lineage>
        <taxon>Bacteria</taxon>
        <taxon>Bacillati</taxon>
        <taxon>Actinomycetota</taxon>
        <taxon>Actinomycetes</taxon>
        <taxon>Mycobacteriales</taxon>
        <taxon>Mycobacteriaceae</taxon>
        <taxon>Mycolicibacterium</taxon>
    </lineage>
</organism>
<dbReference type="Proteomes" id="UP000466785">
    <property type="component" value="Chromosome"/>
</dbReference>